<comment type="similarity">
    <text evidence="1">Belongs to the protein kinase superfamily. CMGC Ser/Thr protein kinase family. CDC2/CDKX subfamily.</text>
</comment>
<evidence type="ECO:0000256" key="3">
    <source>
        <dbReference type="ARBA" id="ARBA00022553"/>
    </source>
</evidence>
<evidence type="ECO:0000256" key="2">
    <source>
        <dbReference type="ARBA" id="ARBA00012409"/>
    </source>
</evidence>
<comment type="caution">
    <text evidence="12">The sequence shown here is derived from an EMBL/GenBank/DDBJ whole genome shotgun (WGS) entry which is preliminary data.</text>
</comment>
<evidence type="ECO:0000313" key="12">
    <source>
        <dbReference type="EMBL" id="KAG2621676.1"/>
    </source>
</evidence>
<keyword evidence="7 9" id="KW-0067">ATP-binding</keyword>
<evidence type="ECO:0000256" key="7">
    <source>
        <dbReference type="ARBA" id="ARBA00022840"/>
    </source>
</evidence>
<dbReference type="FunFam" id="1.10.510.10:FF:000620">
    <property type="entry name" value="Putative serine/threonine-protein kinase"/>
    <property type="match status" value="1"/>
</dbReference>
<dbReference type="OrthoDB" id="616493at2759"/>
<dbReference type="FunFam" id="3.30.200.20:FF:000890">
    <property type="entry name" value="Putative serine/threonine-protein kinase"/>
    <property type="match status" value="1"/>
</dbReference>
<dbReference type="Pfam" id="PF00069">
    <property type="entry name" value="Pkinase"/>
    <property type="match status" value="1"/>
</dbReference>
<feature type="region of interest" description="Disordered" evidence="10">
    <location>
        <begin position="430"/>
        <end position="469"/>
    </location>
</feature>
<sequence length="700" mass="75656">MGCAASRPGAVSSPSYDVSSAASYHMSRCASASAELGSASAVSLWSRPVRLEAFDGAGDEDDERRRRSGREAANAAVATTRLGNIRRCVEGEQAAAGWPSWLSAVAAEAVQGWVPLRAESFEKLEKVGQGTYSSVFRARELATGRLVALKKVRFDSVEPESVRFMAREILILRRLRGHPNVVGLDGIITSRSSSAIYLVFEYLEHDLAGLTSSPDVSFSEPQIKCYMRQLLEGLAHCHARGVMHRDIKCANLLVNNGGELKVADFGLANLFAPSAAAAPLTTRVVTLWYRPPELLLGATAYEPSVDLWSAGCVFAEMHARRPVLQGRTEVEQIHRIFKLCGSPPDDFWRRSGLAHAAVFRPQHPHPSRLREAFAGCMPDHAFRLLATLLSLDPAGRGTAAAALDAEYFTTAPYACDPASLPKYAPNKEMEAKLREDSRLRSNARGHAGEAARRPSRGHKSMQLQDTNQSHVHAEESLPVVAADGGAAARNDGESRLFVDLEPVPAISKRHGHGDADGGGGDAAPCARTVSSSFKEAPRVADRLPLSGPVQLAASTGFAWAKKPRPDATAAAAVTKRSGSKGAGANNNAGGDAARTAAAAATTTAAPYEVEKQEIIKQWAQVADAFSTSEAYNNSRFRQTLDAKQLKNGKKYKGKVDRVDFSGPLLSQPRRIDELLENHEQHIRRAGRRSWFKRGSKKEHH</sequence>
<dbReference type="PROSITE" id="PS50011">
    <property type="entry name" value="PROTEIN_KINASE_DOM"/>
    <property type="match status" value="1"/>
</dbReference>
<dbReference type="AlphaFoldDB" id="A0A8T0UKR1"/>
<name>A0A8T0UKR1_PANVG</name>
<keyword evidence="13" id="KW-1185">Reference proteome</keyword>
<dbReference type="SUPFAM" id="SSF56112">
    <property type="entry name" value="Protein kinase-like (PK-like)"/>
    <property type="match status" value="1"/>
</dbReference>
<dbReference type="EC" id="2.7.11.23" evidence="2"/>
<dbReference type="GO" id="GO:0000307">
    <property type="term" value="C:cyclin-dependent protein kinase holoenzyme complex"/>
    <property type="evidence" value="ECO:0007669"/>
    <property type="project" value="TreeGrafter"/>
</dbReference>
<dbReference type="Gene3D" id="1.10.510.10">
    <property type="entry name" value="Transferase(Phosphotransferase) domain 1"/>
    <property type="match status" value="1"/>
</dbReference>
<evidence type="ECO:0000256" key="4">
    <source>
        <dbReference type="ARBA" id="ARBA00022679"/>
    </source>
</evidence>
<comment type="catalytic activity">
    <reaction evidence="8">
        <text>[DNA-directed RNA polymerase] + ATP = phospho-[DNA-directed RNA polymerase] + ADP + H(+)</text>
        <dbReference type="Rhea" id="RHEA:10216"/>
        <dbReference type="Rhea" id="RHEA-COMP:11321"/>
        <dbReference type="Rhea" id="RHEA-COMP:11322"/>
        <dbReference type="ChEBI" id="CHEBI:15378"/>
        <dbReference type="ChEBI" id="CHEBI:30616"/>
        <dbReference type="ChEBI" id="CHEBI:43176"/>
        <dbReference type="ChEBI" id="CHEBI:68546"/>
        <dbReference type="ChEBI" id="CHEBI:456216"/>
        <dbReference type="EC" id="2.7.11.23"/>
    </reaction>
</comment>
<evidence type="ECO:0000256" key="1">
    <source>
        <dbReference type="ARBA" id="ARBA00006485"/>
    </source>
</evidence>
<dbReference type="GO" id="GO:0005634">
    <property type="term" value="C:nucleus"/>
    <property type="evidence" value="ECO:0007669"/>
    <property type="project" value="TreeGrafter"/>
</dbReference>
<evidence type="ECO:0000256" key="5">
    <source>
        <dbReference type="ARBA" id="ARBA00022741"/>
    </source>
</evidence>
<evidence type="ECO:0000256" key="9">
    <source>
        <dbReference type="PROSITE-ProRule" id="PRU10141"/>
    </source>
</evidence>
<dbReference type="InterPro" id="IPR017441">
    <property type="entry name" value="Protein_kinase_ATP_BS"/>
</dbReference>
<dbReference type="EMBL" id="CM029042">
    <property type="protein sequence ID" value="KAG2621676.1"/>
    <property type="molecule type" value="Genomic_DNA"/>
</dbReference>
<dbReference type="PROSITE" id="PS00107">
    <property type="entry name" value="PROTEIN_KINASE_ATP"/>
    <property type="match status" value="1"/>
</dbReference>
<proteinExistence type="inferred from homology"/>
<dbReference type="PANTHER" id="PTHR24056:SF522">
    <property type="entry name" value="OS12G0577700 PROTEIN"/>
    <property type="match status" value="1"/>
</dbReference>
<organism evidence="12 13">
    <name type="scientific">Panicum virgatum</name>
    <name type="common">Blackwell switchgrass</name>
    <dbReference type="NCBI Taxonomy" id="38727"/>
    <lineage>
        <taxon>Eukaryota</taxon>
        <taxon>Viridiplantae</taxon>
        <taxon>Streptophyta</taxon>
        <taxon>Embryophyta</taxon>
        <taxon>Tracheophyta</taxon>
        <taxon>Spermatophyta</taxon>
        <taxon>Magnoliopsida</taxon>
        <taxon>Liliopsida</taxon>
        <taxon>Poales</taxon>
        <taxon>Poaceae</taxon>
        <taxon>PACMAD clade</taxon>
        <taxon>Panicoideae</taxon>
        <taxon>Panicodae</taxon>
        <taxon>Paniceae</taxon>
        <taxon>Panicinae</taxon>
        <taxon>Panicum</taxon>
        <taxon>Panicum sect. Hiantes</taxon>
    </lineage>
</organism>
<reference evidence="12" key="1">
    <citation type="submission" date="2020-05" db="EMBL/GenBank/DDBJ databases">
        <title>WGS assembly of Panicum virgatum.</title>
        <authorList>
            <person name="Lovell J.T."/>
            <person name="Jenkins J."/>
            <person name="Shu S."/>
            <person name="Juenger T.E."/>
            <person name="Schmutz J."/>
        </authorList>
    </citation>
    <scope>NUCLEOTIDE SEQUENCE</scope>
    <source>
        <strain evidence="12">AP13</strain>
    </source>
</reference>
<feature type="domain" description="Protein kinase" evidence="11">
    <location>
        <begin position="121"/>
        <end position="408"/>
    </location>
</feature>
<gene>
    <name evidence="12" type="ORF">PVAP13_3NG314900</name>
</gene>
<keyword evidence="6" id="KW-0418">Kinase</keyword>
<dbReference type="CDD" id="cd07840">
    <property type="entry name" value="STKc_CDK9_like"/>
    <property type="match status" value="1"/>
</dbReference>
<dbReference type="InterPro" id="IPR008271">
    <property type="entry name" value="Ser/Thr_kinase_AS"/>
</dbReference>
<feature type="compositionally biased region" description="Basic and acidic residues" evidence="10">
    <location>
        <begin position="430"/>
        <end position="439"/>
    </location>
</feature>
<keyword evidence="5 9" id="KW-0547">Nucleotide-binding</keyword>
<evidence type="ECO:0000256" key="8">
    <source>
        <dbReference type="ARBA" id="ARBA00049280"/>
    </source>
</evidence>
<dbReference type="SMART" id="SM00220">
    <property type="entry name" value="S_TKc"/>
    <property type="match status" value="1"/>
</dbReference>
<dbReference type="InterPro" id="IPR000719">
    <property type="entry name" value="Prot_kinase_dom"/>
</dbReference>
<keyword evidence="3" id="KW-0597">Phosphoprotein</keyword>
<dbReference type="InterPro" id="IPR011009">
    <property type="entry name" value="Kinase-like_dom_sf"/>
</dbReference>
<evidence type="ECO:0000259" key="11">
    <source>
        <dbReference type="PROSITE" id="PS50011"/>
    </source>
</evidence>
<keyword evidence="4" id="KW-0808">Transferase</keyword>
<accession>A0A8T0UKR1</accession>
<dbReference type="GO" id="GO:0032968">
    <property type="term" value="P:positive regulation of transcription elongation by RNA polymerase II"/>
    <property type="evidence" value="ECO:0007669"/>
    <property type="project" value="TreeGrafter"/>
</dbReference>
<evidence type="ECO:0000256" key="10">
    <source>
        <dbReference type="SAM" id="MobiDB-lite"/>
    </source>
</evidence>
<dbReference type="Proteomes" id="UP000823388">
    <property type="component" value="Chromosome 3N"/>
</dbReference>
<dbReference type="GO" id="GO:0005524">
    <property type="term" value="F:ATP binding"/>
    <property type="evidence" value="ECO:0007669"/>
    <property type="project" value="UniProtKB-UniRule"/>
</dbReference>
<dbReference type="GO" id="GO:0008353">
    <property type="term" value="F:RNA polymerase II CTD heptapeptide repeat kinase activity"/>
    <property type="evidence" value="ECO:0007669"/>
    <property type="project" value="UniProtKB-EC"/>
</dbReference>
<evidence type="ECO:0000256" key="6">
    <source>
        <dbReference type="ARBA" id="ARBA00022777"/>
    </source>
</evidence>
<evidence type="ECO:0000313" key="13">
    <source>
        <dbReference type="Proteomes" id="UP000823388"/>
    </source>
</evidence>
<feature type="binding site" evidence="9">
    <location>
        <position position="150"/>
    </location>
    <ligand>
        <name>ATP</name>
        <dbReference type="ChEBI" id="CHEBI:30616"/>
    </ligand>
</feature>
<dbReference type="InterPro" id="IPR050108">
    <property type="entry name" value="CDK"/>
</dbReference>
<dbReference type="PROSITE" id="PS00108">
    <property type="entry name" value="PROTEIN_KINASE_ST"/>
    <property type="match status" value="1"/>
</dbReference>
<protein>
    <recommendedName>
        <fullName evidence="2">[RNA-polymerase]-subunit kinase</fullName>
        <ecNumber evidence="2">2.7.11.23</ecNumber>
    </recommendedName>
</protein>
<dbReference type="Gene3D" id="3.30.200.20">
    <property type="entry name" value="Phosphorylase Kinase, domain 1"/>
    <property type="match status" value="1"/>
</dbReference>
<dbReference type="PANTHER" id="PTHR24056">
    <property type="entry name" value="CELL DIVISION PROTEIN KINASE"/>
    <property type="match status" value="1"/>
</dbReference>